<comment type="similarity">
    <text evidence="1">Belongs to the cytochrome b5 family. MAPR subfamily.</text>
</comment>
<dbReference type="PANTHER" id="PTHR10281">
    <property type="entry name" value="MEMBRANE-ASSOCIATED PROGESTERONE RECEPTOR COMPONENT-RELATED"/>
    <property type="match status" value="1"/>
</dbReference>
<sequence length="278" mass="31448">MSWLMNPEGLPAPVPADGEEEEKVEDYSGRKVSTKSANRPFLAYTQYKKKQQEEHEAWLKRKKERDEKIARGEKVGPEERDPTAEEEVGLLGLLKFILYCVIFAALAGKFFTGSFVWNYEENLTALKSLVPTNQRLFSEGGLAKFDGTDPNKPIYLAIDHDVYDVSSGRRTYGPGGSYHFMAGRDAARAFATGCFGAHRTHDVRGLTEKEEKSLNHWKEYFANSKKYPKVGKVQHPPIDPTSPIPEPCQPEKKVRPESKTKEEKDSTTAEPEVKHEEL</sequence>
<gene>
    <name evidence="4" type="ORF">BD410DRAFT_780289</name>
</gene>
<evidence type="ECO:0000256" key="1">
    <source>
        <dbReference type="ARBA" id="ARBA00038357"/>
    </source>
</evidence>
<dbReference type="InterPro" id="IPR001199">
    <property type="entry name" value="Cyt_B5-like_heme/steroid-bd"/>
</dbReference>
<dbReference type="SMART" id="SM01117">
    <property type="entry name" value="Cyt-b5"/>
    <property type="match status" value="1"/>
</dbReference>
<dbReference type="OrthoDB" id="10257697at2759"/>
<dbReference type="VEuPathDB" id="FungiDB:BD410DRAFT_780289"/>
<organism evidence="4 5">
    <name type="scientific">Rickenella mellea</name>
    <dbReference type="NCBI Taxonomy" id="50990"/>
    <lineage>
        <taxon>Eukaryota</taxon>
        <taxon>Fungi</taxon>
        <taxon>Dikarya</taxon>
        <taxon>Basidiomycota</taxon>
        <taxon>Agaricomycotina</taxon>
        <taxon>Agaricomycetes</taxon>
        <taxon>Hymenochaetales</taxon>
        <taxon>Rickenellaceae</taxon>
        <taxon>Rickenella</taxon>
    </lineage>
</organism>
<dbReference type="SUPFAM" id="SSF55856">
    <property type="entry name" value="Cytochrome b5-like heme/steroid binding domain"/>
    <property type="match status" value="1"/>
</dbReference>
<dbReference type="GO" id="GO:0012505">
    <property type="term" value="C:endomembrane system"/>
    <property type="evidence" value="ECO:0007669"/>
    <property type="project" value="TreeGrafter"/>
</dbReference>
<dbReference type="Gene3D" id="3.10.120.10">
    <property type="entry name" value="Cytochrome b5-like heme/steroid binding domain"/>
    <property type="match status" value="1"/>
</dbReference>
<dbReference type="AlphaFoldDB" id="A0A4V3AZN2"/>
<dbReference type="FunFam" id="3.10.120.10:FF:000003">
    <property type="entry name" value="membrane-associated progesterone receptor component 1"/>
    <property type="match status" value="1"/>
</dbReference>
<dbReference type="GO" id="GO:0020037">
    <property type="term" value="F:heme binding"/>
    <property type="evidence" value="ECO:0007669"/>
    <property type="project" value="UniProtKB-ARBA"/>
</dbReference>
<feature type="domain" description="Cytochrome b5 heme-binding" evidence="3">
    <location>
        <begin position="137"/>
        <end position="234"/>
    </location>
</feature>
<feature type="region of interest" description="Disordered" evidence="2">
    <location>
        <begin position="228"/>
        <end position="278"/>
    </location>
</feature>
<proteinExistence type="inferred from homology"/>
<dbReference type="Pfam" id="PF00173">
    <property type="entry name" value="Cyt-b5"/>
    <property type="match status" value="1"/>
</dbReference>
<evidence type="ECO:0000313" key="4">
    <source>
        <dbReference type="EMBL" id="TDL29798.1"/>
    </source>
</evidence>
<dbReference type="InterPro" id="IPR050577">
    <property type="entry name" value="MAPR/NEUFC/NENF-like"/>
</dbReference>
<protein>
    <submittedName>
        <fullName evidence="4">Cytochrome b5</fullName>
    </submittedName>
</protein>
<feature type="compositionally biased region" description="Pro residues" evidence="2">
    <location>
        <begin position="237"/>
        <end position="248"/>
    </location>
</feature>
<evidence type="ECO:0000256" key="2">
    <source>
        <dbReference type="SAM" id="MobiDB-lite"/>
    </source>
</evidence>
<dbReference type="PANTHER" id="PTHR10281:SF76">
    <property type="entry name" value="CALCUTTA CUP-RELATED"/>
    <property type="match status" value="1"/>
</dbReference>
<evidence type="ECO:0000259" key="3">
    <source>
        <dbReference type="SMART" id="SM01117"/>
    </source>
</evidence>
<dbReference type="Proteomes" id="UP000294933">
    <property type="component" value="Unassembled WGS sequence"/>
</dbReference>
<accession>A0A4V3AZN2</accession>
<evidence type="ECO:0000313" key="5">
    <source>
        <dbReference type="Proteomes" id="UP000294933"/>
    </source>
</evidence>
<keyword evidence="5" id="KW-1185">Reference proteome</keyword>
<dbReference type="GO" id="GO:0016020">
    <property type="term" value="C:membrane"/>
    <property type="evidence" value="ECO:0007669"/>
    <property type="project" value="TreeGrafter"/>
</dbReference>
<feature type="compositionally biased region" description="Basic and acidic residues" evidence="2">
    <location>
        <begin position="249"/>
        <end position="278"/>
    </location>
</feature>
<dbReference type="InterPro" id="IPR036400">
    <property type="entry name" value="Cyt_B5-like_heme/steroid_sf"/>
</dbReference>
<dbReference type="EMBL" id="ML170156">
    <property type="protein sequence ID" value="TDL29798.1"/>
    <property type="molecule type" value="Genomic_DNA"/>
</dbReference>
<feature type="region of interest" description="Disordered" evidence="2">
    <location>
        <begin position="1"/>
        <end position="34"/>
    </location>
</feature>
<dbReference type="STRING" id="50990.A0A4V3AZN2"/>
<name>A0A4V3AZN2_9AGAM</name>
<reference evidence="4 5" key="1">
    <citation type="submission" date="2018-06" db="EMBL/GenBank/DDBJ databases">
        <title>A transcriptomic atlas of mushroom development highlights an independent origin of complex multicellularity.</title>
        <authorList>
            <consortium name="DOE Joint Genome Institute"/>
            <person name="Krizsan K."/>
            <person name="Almasi E."/>
            <person name="Merenyi Z."/>
            <person name="Sahu N."/>
            <person name="Viragh M."/>
            <person name="Koszo T."/>
            <person name="Mondo S."/>
            <person name="Kiss B."/>
            <person name="Balint B."/>
            <person name="Kues U."/>
            <person name="Barry K."/>
            <person name="Hegedus J.C."/>
            <person name="Henrissat B."/>
            <person name="Johnson J."/>
            <person name="Lipzen A."/>
            <person name="Ohm R."/>
            <person name="Nagy I."/>
            <person name="Pangilinan J."/>
            <person name="Yan J."/>
            <person name="Xiong Y."/>
            <person name="Grigoriev I.V."/>
            <person name="Hibbett D.S."/>
            <person name="Nagy L.G."/>
        </authorList>
    </citation>
    <scope>NUCLEOTIDE SEQUENCE [LARGE SCALE GENOMIC DNA]</scope>
    <source>
        <strain evidence="4 5">SZMC22713</strain>
    </source>
</reference>